<dbReference type="AlphaFoldDB" id="A0A8S1VN39"/>
<dbReference type="EMBL" id="CAJJDP010000067">
    <property type="protein sequence ID" value="CAD8177032.1"/>
    <property type="molecule type" value="Genomic_DNA"/>
</dbReference>
<feature type="domain" description="Protein kinase" evidence="7">
    <location>
        <begin position="14"/>
        <end position="282"/>
    </location>
</feature>
<evidence type="ECO:0000256" key="2">
    <source>
        <dbReference type="ARBA" id="ARBA00022741"/>
    </source>
</evidence>
<evidence type="ECO:0000256" key="4">
    <source>
        <dbReference type="ARBA" id="ARBA00022840"/>
    </source>
</evidence>
<dbReference type="PROSITE" id="PS50011">
    <property type="entry name" value="PROTEIN_KINASE_DOM"/>
    <property type="match status" value="1"/>
</dbReference>
<dbReference type="Pfam" id="PF00069">
    <property type="entry name" value="Pkinase"/>
    <property type="match status" value="1"/>
</dbReference>
<name>A0A8S1VN39_PAROT</name>
<evidence type="ECO:0000259" key="7">
    <source>
        <dbReference type="PROSITE" id="PS50011"/>
    </source>
</evidence>
<dbReference type="SMART" id="SM00220">
    <property type="entry name" value="S_TKc"/>
    <property type="match status" value="1"/>
</dbReference>
<dbReference type="GO" id="GO:0005776">
    <property type="term" value="C:autophagosome"/>
    <property type="evidence" value="ECO:0007669"/>
    <property type="project" value="TreeGrafter"/>
</dbReference>
<keyword evidence="6" id="KW-0723">Serine/threonine-protein kinase</keyword>
<keyword evidence="2 5" id="KW-0547">Nucleotide-binding</keyword>
<dbReference type="GO" id="GO:0005829">
    <property type="term" value="C:cytosol"/>
    <property type="evidence" value="ECO:0007669"/>
    <property type="project" value="TreeGrafter"/>
</dbReference>
<protein>
    <recommendedName>
        <fullName evidence="7">Protein kinase domain-containing protein</fullName>
    </recommendedName>
</protein>
<gene>
    <name evidence="8" type="ORF">POCTA_138.1.T0680086</name>
</gene>
<evidence type="ECO:0000256" key="6">
    <source>
        <dbReference type="RuleBase" id="RU000304"/>
    </source>
</evidence>
<reference evidence="8" key="1">
    <citation type="submission" date="2021-01" db="EMBL/GenBank/DDBJ databases">
        <authorList>
            <consortium name="Genoscope - CEA"/>
            <person name="William W."/>
        </authorList>
    </citation>
    <scope>NUCLEOTIDE SEQUENCE</scope>
</reference>
<dbReference type="InterPro" id="IPR000719">
    <property type="entry name" value="Prot_kinase_dom"/>
</dbReference>
<dbReference type="PROSITE" id="PS00108">
    <property type="entry name" value="PROTEIN_KINASE_ST"/>
    <property type="match status" value="1"/>
</dbReference>
<dbReference type="PANTHER" id="PTHR24348:SF22">
    <property type="entry name" value="NON-SPECIFIC SERINE_THREONINE PROTEIN KINASE"/>
    <property type="match status" value="1"/>
</dbReference>
<comment type="caution">
    <text evidence="8">The sequence shown here is derived from an EMBL/GenBank/DDBJ whole genome shotgun (WGS) entry which is preliminary data.</text>
</comment>
<feature type="binding site" evidence="5">
    <location>
        <position position="42"/>
    </location>
    <ligand>
        <name>ATP</name>
        <dbReference type="ChEBI" id="CHEBI:30616"/>
    </ligand>
</feature>
<dbReference type="GO" id="GO:0000045">
    <property type="term" value="P:autophagosome assembly"/>
    <property type="evidence" value="ECO:0007669"/>
    <property type="project" value="TreeGrafter"/>
</dbReference>
<dbReference type="InterPro" id="IPR045269">
    <property type="entry name" value="Atg1-like"/>
</dbReference>
<keyword evidence="4 5" id="KW-0067">ATP-binding</keyword>
<sequence length="282" mass="33150">MENLLLSPNTGRTYSLIKNIGEGEYGTVWLVQRDDQLFFACKLLKPKFEVWSIEKSKKFEERAKQEIQTLIKSTHANVVRYEEWFQIQVSENLNRYIISEYCEGDTLQKFLESKKKLSENDALYIMRQLADGLQYMHNQKVIHRDVKPANIMFKQGVPKYIDFGFAKYIEEERIDQIQTVDVGSPQYMAPELLDESGYYNQKVDVWALGIIFYQLLVGQFPWNIELATTYQMILNIIYDDETVNFPPEIPISKRLKDAITQMLKLNSDDRIDSNKLFLILQN</sequence>
<dbReference type="OrthoDB" id="298008at2759"/>
<accession>A0A8S1VN39</accession>
<dbReference type="GO" id="GO:0010506">
    <property type="term" value="P:regulation of autophagy"/>
    <property type="evidence" value="ECO:0007669"/>
    <property type="project" value="InterPro"/>
</dbReference>
<dbReference type="InterPro" id="IPR017441">
    <property type="entry name" value="Protein_kinase_ATP_BS"/>
</dbReference>
<dbReference type="GO" id="GO:0005524">
    <property type="term" value="F:ATP binding"/>
    <property type="evidence" value="ECO:0007669"/>
    <property type="project" value="UniProtKB-UniRule"/>
</dbReference>
<dbReference type="InterPro" id="IPR008271">
    <property type="entry name" value="Ser/Thr_kinase_AS"/>
</dbReference>
<dbReference type="PANTHER" id="PTHR24348">
    <property type="entry name" value="SERINE/THREONINE-PROTEIN KINASE UNC-51-RELATED"/>
    <property type="match status" value="1"/>
</dbReference>
<evidence type="ECO:0000313" key="9">
    <source>
        <dbReference type="Proteomes" id="UP000683925"/>
    </source>
</evidence>
<comment type="similarity">
    <text evidence="6">Belongs to the protein kinase superfamily.</text>
</comment>
<dbReference type="Proteomes" id="UP000683925">
    <property type="component" value="Unassembled WGS sequence"/>
</dbReference>
<dbReference type="GO" id="GO:0000407">
    <property type="term" value="C:phagophore assembly site"/>
    <property type="evidence" value="ECO:0007669"/>
    <property type="project" value="TreeGrafter"/>
</dbReference>
<evidence type="ECO:0000256" key="5">
    <source>
        <dbReference type="PROSITE-ProRule" id="PRU10141"/>
    </source>
</evidence>
<keyword evidence="9" id="KW-1185">Reference proteome</keyword>
<dbReference type="PROSITE" id="PS00107">
    <property type="entry name" value="PROTEIN_KINASE_ATP"/>
    <property type="match status" value="1"/>
</dbReference>
<keyword evidence="3" id="KW-0418">Kinase</keyword>
<dbReference type="GO" id="GO:0016020">
    <property type="term" value="C:membrane"/>
    <property type="evidence" value="ECO:0007669"/>
    <property type="project" value="TreeGrafter"/>
</dbReference>
<keyword evidence="1" id="KW-0808">Transferase</keyword>
<organism evidence="8 9">
    <name type="scientific">Paramecium octaurelia</name>
    <dbReference type="NCBI Taxonomy" id="43137"/>
    <lineage>
        <taxon>Eukaryota</taxon>
        <taxon>Sar</taxon>
        <taxon>Alveolata</taxon>
        <taxon>Ciliophora</taxon>
        <taxon>Intramacronucleata</taxon>
        <taxon>Oligohymenophorea</taxon>
        <taxon>Peniculida</taxon>
        <taxon>Parameciidae</taxon>
        <taxon>Paramecium</taxon>
    </lineage>
</organism>
<dbReference type="OMA" id="FKQGVPK"/>
<evidence type="ECO:0000313" key="8">
    <source>
        <dbReference type="EMBL" id="CAD8177032.1"/>
    </source>
</evidence>
<dbReference type="CDD" id="cd14014">
    <property type="entry name" value="STKc_PknB_like"/>
    <property type="match status" value="1"/>
</dbReference>
<evidence type="ECO:0000256" key="1">
    <source>
        <dbReference type="ARBA" id="ARBA00022679"/>
    </source>
</evidence>
<evidence type="ECO:0000256" key="3">
    <source>
        <dbReference type="ARBA" id="ARBA00022777"/>
    </source>
</evidence>
<dbReference type="GO" id="GO:0004674">
    <property type="term" value="F:protein serine/threonine kinase activity"/>
    <property type="evidence" value="ECO:0007669"/>
    <property type="project" value="UniProtKB-KW"/>
</dbReference>
<proteinExistence type="inferred from homology"/>